<organism evidence="9 10">
    <name type="scientific">Ferruginivarius sediminum</name>
    <dbReference type="NCBI Taxonomy" id="2661937"/>
    <lineage>
        <taxon>Bacteria</taxon>
        <taxon>Pseudomonadati</taxon>
        <taxon>Pseudomonadota</taxon>
        <taxon>Alphaproteobacteria</taxon>
        <taxon>Rhodospirillales</taxon>
        <taxon>Rhodospirillaceae</taxon>
        <taxon>Ferruginivarius</taxon>
    </lineage>
</organism>
<gene>
    <name evidence="5 9" type="primary">rimM</name>
    <name evidence="9" type="ORF">DRB17_03380</name>
</gene>
<dbReference type="Pfam" id="PF01782">
    <property type="entry name" value="RimM"/>
    <property type="match status" value="1"/>
</dbReference>
<dbReference type="AlphaFoldDB" id="A0A369TH80"/>
<reference evidence="9 10" key="1">
    <citation type="submission" date="2018-07" db="EMBL/GenBank/DDBJ databases">
        <title>Venubactetium sediminum gen. nov., sp. nov., isolated from a marine solar saltern.</title>
        <authorList>
            <person name="Wang S."/>
        </authorList>
    </citation>
    <scope>NUCLEOTIDE SEQUENCE [LARGE SCALE GENOMIC DNA]</scope>
    <source>
        <strain evidence="9 10">WD2A32</strain>
    </source>
</reference>
<dbReference type="EMBL" id="QPMH01000002">
    <property type="protein sequence ID" value="RDD63497.1"/>
    <property type="molecule type" value="Genomic_DNA"/>
</dbReference>
<dbReference type="InterPro" id="IPR011961">
    <property type="entry name" value="RimM"/>
</dbReference>
<evidence type="ECO:0000256" key="1">
    <source>
        <dbReference type="ARBA" id="ARBA00022490"/>
    </source>
</evidence>
<feature type="region of interest" description="Disordered" evidence="6">
    <location>
        <begin position="168"/>
        <end position="192"/>
    </location>
</feature>
<dbReference type="GO" id="GO:0005737">
    <property type="term" value="C:cytoplasm"/>
    <property type="evidence" value="ECO:0007669"/>
    <property type="project" value="UniProtKB-SubCell"/>
</dbReference>
<dbReference type="InterPro" id="IPR002676">
    <property type="entry name" value="RimM_N"/>
</dbReference>
<keyword evidence="4 5" id="KW-0143">Chaperone</keyword>
<evidence type="ECO:0000256" key="5">
    <source>
        <dbReference type="HAMAP-Rule" id="MF_00014"/>
    </source>
</evidence>
<proteinExistence type="inferred from homology"/>
<keyword evidence="1 5" id="KW-0963">Cytoplasm</keyword>
<evidence type="ECO:0000256" key="2">
    <source>
        <dbReference type="ARBA" id="ARBA00022517"/>
    </source>
</evidence>
<dbReference type="PANTHER" id="PTHR33692">
    <property type="entry name" value="RIBOSOME MATURATION FACTOR RIMM"/>
    <property type="match status" value="1"/>
</dbReference>
<dbReference type="RefSeq" id="WP_114580751.1">
    <property type="nucleotide sequence ID" value="NZ_QPMH01000002.1"/>
</dbReference>
<evidence type="ECO:0000259" key="7">
    <source>
        <dbReference type="Pfam" id="PF01782"/>
    </source>
</evidence>
<comment type="subcellular location">
    <subcellularLocation>
        <location evidence="5">Cytoplasm</location>
    </subcellularLocation>
</comment>
<comment type="function">
    <text evidence="5">An accessory protein needed during the final step in the assembly of 30S ribosomal subunit, possibly for assembly of the head region. Essential for efficient processing of 16S rRNA. May be needed both before and after RbfA during the maturation of 16S rRNA. It has affinity for free ribosomal 30S subunits but not for 70S ribosomes.</text>
</comment>
<dbReference type="NCBIfam" id="TIGR02273">
    <property type="entry name" value="16S_RimM"/>
    <property type="match status" value="1"/>
</dbReference>
<dbReference type="GO" id="GO:0042274">
    <property type="term" value="P:ribosomal small subunit biogenesis"/>
    <property type="evidence" value="ECO:0007669"/>
    <property type="project" value="UniProtKB-UniRule"/>
</dbReference>
<dbReference type="InterPro" id="IPR011033">
    <property type="entry name" value="PRC_barrel-like_sf"/>
</dbReference>
<feature type="domain" description="RimM N-terminal" evidence="7">
    <location>
        <begin position="15"/>
        <end position="93"/>
    </location>
</feature>
<evidence type="ECO:0000259" key="8">
    <source>
        <dbReference type="Pfam" id="PF24986"/>
    </source>
</evidence>
<dbReference type="Gene3D" id="2.30.30.240">
    <property type="entry name" value="PRC-barrel domain"/>
    <property type="match status" value="1"/>
</dbReference>
<comment type="similarity">
    <text evidence="5">Belongs to the RimM family.</text>
</comment>
<comment type="domain">
    <text evidence="5">The PRC barrel domain binds ribosomal protein uS19.</text>
</comment>
<evidence type="ECO:0000256" key="4">
    <source>
        <dbReference type="ARBA" id="ARBA00023186"/>
    </source>
</evidence>
<dbReference type="Gene3D" id="2.40.30.60">
    <property type="entry name" value="RimM"/>
    <property type="match status" value="1"/>
</dbReference>
<dbReference type="SUPFAM" id="SSF50346">
    <property type="entry name" value="PRC-barrel domain"/>
    <property type="match status" value="1"/>
</dbReference>
<feature type="domain" description="Ribosome maturation factor RimM PRC barrel" evidence="8">
    <location>
        <begin position="107"/>
        <end position="173"/>
    </location>
</feature>
<name>A0A369TH80_9PROT</name>
<keyword evidence="3 5" id="KW-0698">rRNA processing</keyword>
<dbReference type="InterPro" id="IPR056792">
    <property type="entry name" value="PRC_RimM"/>
</dbReference>
<keyword evidence="10" id="KW-1185">Reference proteome</keyword>
<dbReference type="GO" id="GO:0005840">
    <property type="term" value="C:ribosome"/>
    <property type="evidence" value="ECO:0007669"/>
    <property type="project" value="InterPro"/>
</dbReference>
<dbReference type="Proteomes" id="UP000253941">
    <property type="component" value="Unassembled WGS sequence"/>
</dbReference>
<dbReference type="Pfam" id="PF24986">
    <property type="entry name" value="PRC_RimM"/>
    <property type="match status" value="1"/>
</dbReference>
<comment type="subunit">
    <text evidence="5">Binds ribosomal protein uS19.</text>
</comment>
<dbReference type="GO" id="GO:0006364">
    <property type="term" value="P:rRNA processing"/>
    <property type="evidence" value="ECO:0007669"/>
    <property type="project" value="UniProtKB-UniRule"/>
</dbReference>
<dbReference type="GO" id="GO:0043022">
    <property type="term" value="F:ribosome binding"/>
    <property type="evidence" value="ECO:0007669"/>
    <property type="project" value="InterPro"/>
</dbReference>
<accession>A0A369TH80</accession>
<evidence type="ECO:0000256" key="6">
    <source>
        <dbReference type="SAM" id="MobiDB-lite"/>
    </source>
</evidence>
<evidence type="ECO:0000256" key="3">
    <source>
        <dbReference type="ARBA" id="ARBA00022552"/>
    </source>
</evidence>
<dbReference type="PANTHER" id="PTHR33692:SF1">
    <property type="entry name" value="RIBOSOME MATURATION FACTOR RIMM"/>
    <property type="match status" value="1"/>
</dbReference>
<keyword evidence="2 5" id="KW-0690">Ribosome biogenesis</keyword>
<dbReference type="SUPFAM" id="SSF50447">
    <property type="entry name" value="Translation proteins"/>
    <property type="match status" value="1"/>
</dbReference>
<sequence length="192" mass="20473">MAPPAKQDVGQRVCLGVVVGAHGVRGMLRIKPFTEQAEDVGAYGPVEDEAGRRRFELTIHGVHKGVVLASVKDVADRDAAMALKGTRLYVDRSVLPALEEEDTFYHADLIGLPVEDRQGRPLGRVVAVADHGAGDLLELADDKGRERVLPFTREAVPVVDLAAGRIVAEPPEEVGEPEPADNAADNDGSEGD</sequence>
<comment type="caution">
    <text evidence="9">The sequence shown here is derived from an EMBL/GenBank/DDBJ whole genome shotgun (WGS) entry which is preliminary data.</text>
</comment>
<dbReference type="InterPro" id="IPR009000">
    <property type="entry name" value="Transl_B-barrel_sf"/>
</dbReference>
<protein>
    <recommendedName>
        <fullName evidence="5">Ribosome maturation factor RimM</fullName>
    </recommendedName>
</protein>
<feature type="compositionally biased region" description="Acidic residues" evidence="6">
    <location>
        <begin position="170"/>
        <end position="179"/>
    </location>
</feature>
<dbReference type="HAMAP" id="MF_00014">
    <property type="entry name" value="Ribosome_mat_RimM"/>
    <property type="match status" value="1"/>
</dbReference>
<dbReference type="InterPro" id="IPR036976">
    <property type="entry name" value="RimM_N_sf"/>
</dbReference>
<evidence type="ECO:0000313" key="10">
    <source>
        <dbReference type="Proteomes" id="UP000253941"/>
    </source>
</evidence>
<evidence type="ECO:0000313" key="9">
    <source>
        <dbReference type="EMBL" id="RDD63497.1"/>
    </source>
</evidence>